<evidence type="ECO:0000256" key="1">
    <source>
        <dbReference type="SAM" id="Phobius"/>
    </source>
</evidence>
<accession>A0ABP7QEH3</accession>
<sequence length="68" mass="7473">MGCIAVFPQVLVPTLMKLSGDVAPLWFVALHLRAEWQWPVIFAMFAIGAFGFAVAGRIVLTELRAART</sequence>
<keyword evidence="1" id="KW-1133">Transmembrane helix</keyword>
<dbReference type="RefSeq" id="WP_345593061.1">
    <property type="nucleotide sequence ID" value="NZ_BAABCQ010000057.1"/>
</dbReference>
<keyword evidence="1" id="KW-0812">Transmembrane</keyword>
<gene>
    <name evidence="2" type="ORF">GCM10022384_32960</name>
</gene>
<evidence type="ECO:0000313" key="3">
    <source>
        <dbReference type="Proteomes" id="UP001500034"/>
    </source>
</evidence>
<protein>
    <submittedName>
        <fullName evidence="2">Uncharacterized protein</fullName>
    </submittedName>
</protein>
<name>A0ABP7QEH3_9ACTN</name>
<organism evidence="2 3">
    <name type="scientific">Streptomyces marokkonensis</name>
    <dbReference type="NCBI Taxonomy" id="324855"/>
    <lineage>
        <taxon>Bacteria</taxon>
        <taxon>Bacillati</taxon>
        <taxon>Actinomycetota</taxon>
        <taxon>Actinomycetes</taxon>
        <taxon>Kitasatosporales</taxon>
        <taxon>Streptomycetaceae</taxon>
        <taxon>Streptomyces</taxon>
    </lineage>
</organism>
<keyword evidence="1" id="KW-0472">Membrane</keyword>
<proteinExistence type="predicted"/>
<reference evidence="3" key="1">
    <citation type="journal article" date="2019" name="Int. J. Syst. Evol. Microbiol.">
        <title>The Global Catalogue of Microorganisms (GCM) 10K type strain sequencing project: providing services to taxonomists for standard genome sequencing and annotation.</title>
        <authorList>
            <consortium name="The Broad Institute Genomics Platform"/>
            <consortium name="The Broad Institute Genome Sequencing Center for Infectious Disease"/>
            <person name="Wu L."/>
            <person name="Ma J."/>
        </authorList>
    </citation>
    <scope>NUCLEOTIDE SEQUENCE [LARGE SCALE GENOMIC DNA]</scope>
    <source>
        <strain evidence="3">JCM 17027</strain>
    </source>
</reference>
<comment type="caution">
    <text evidence="2">The sequence shown here is derived from an EMBL/GenBank/DDBJ whole genome shotgun (WGS) entry which is preliminary data.</text>
</comment>
<feature type="transmembrane region" description="Helical" evidence="1">
    <location>
        <begin position="36"/>
        <end position="60"/>
    </location>
</feature>
<dbReference type="EMBL" id="BAABCQ010000057">
    <property type="protein sequence ID" value="GAA3981170.1"/>
    <property type="molecule type" value="Genomic_DNA"/>
</dbReference>
<keyword evidence="3" id="KW-1185">Reference proteome</keyword>
<evidence type="ECO:0000313" key="2">
    <source>
        <dbReference type="EMBL" id="GAA3981170.1"/>
    </source>
</evidence>
<dbReference type="Proteomes" id="UP001500034">
    <property type="component" value="Unassembled WGS sequence"/>
</dbReference>